<reference evidence="2" key="2">
    <citation type="submission" date="2016-06" db="EMBL/GenBank/DDBJ databases">
        <title>The genome of a short-lived fish provides insights into sex chromosome evolution and the genetic control of aging.</title>
        <authorList>
            <person name="Reichwald K."/>
            <person name="Felder M."/>
            <person name="Petzold A."/>
            <person name="Koch P."/>
            <person name="Groth M."/>
            <person name="Platzer M."/>
        </authorList>
    </citation>
    <scope>NUCLEOTIDE SEQUENCE</scope>
    <source>
        <tissue evidence="2">Brain</tissue>
    </source>
</reference>
<evidence type="ECO:0000256" key="1">
    <source>
        <dbReference type="SAM" id="MobiDB-lite"/>
    </source>
</evidence>
<feature type="region of interest" description="Disordered" evidence="1">
    <location>
        <begin position="1"/>
        <end position="81"/>
    </location>
</feature>
<dbReference type="AlphaFoldDB" id="A0A1A8F0T8"/>
<evidence type="ECO:0000313" key="2">
    <source>
        <dbReference type="EMBL" id="SBQ52391.1"/>
    </source>
</evidence>
<reference evidence="2" key="1">
    <citation type="submission" date="2016-05" db="EMBL/GenBank/DDBJ databases">
        <authorList>
            <person name="Lavstsen T."/>
            <person name="Jespersen J.S."/>
        </authorList>
    </citation>
    <scope>NUCLEOTIDE SEQUENCE</scope>
    <source>
        <tissue evidence="2">Brain</tissue>
    </source>
</reference>
<proteinExistence type="predicted"/>
<sequence length="107" mass="11484">MFYGQTEPTDSQSGDGDHSETEGFGGSVFTAGGRVPKGRDAGSAEGQEERYKEVHGRADSAECGQSERREPEAGSSGSESHPYLSFSLLRVILVTCYITLFCLDSLL</sequence>
<dbReference type="EMBL" id="HAEB01005864">
    <property type="protein sequence ID" value="SBQ52391.1"/>
    <property type="molecule type" value="Transcribed_RNA"/>
</dbReference>
<gene>
    <name evidence="2" type="primary">Nfu_g_1_015466</name>
</gene>
<name>A0A1A8F0T8_9TELE</name>
<feature type="compositionally biased region" description="Basic and acidic residues" evidence="1">
    <location>
        <begin position="37"/>
        <end position="72"/>
    </location>
</feature>
<feature type="compositionally biased region" description="Polar residues" evidence="1">
    <location>
        <begin position="1"/>
        <end position="14"/>
    </location>
</feature>
<organism evidence="2">
    <name type="scientific">Nothobranchius korthausae</name>
    <dbReference type="NCBI Taxonomy" id="1143690"/>
    <lineage>
        <taxon>Eukaryota</taxon>
        <taxon>Metazoa</taxon>
        <taxon>Chordata</taxon>
        <taxon>Craniata</taxon>
        <taxon>Vertebrata</taxon>
        <taxon>Euteleostomi</taxon>
        <taxon>Actinopterygii</taxon>
        <taxon>Neopterygii</taxon>
        <taxon>Teleostei</taxon>
        <taxon>Neoteleostei</taxon>
        <taxon>Acanthomorphata</taxon>
        <taxon>Ovalentaria</taxon>
        <taxon>Atherinomorphae</taxon>
        <taxon>Cyprinodontiformes</taxon>
        <taxon>Nothobranchiidae</taxon>
        <taxon>Nothobranchius</taxon>
    </lineage>
</organism>
<protein>
    <submittedName>
        <fullName evidence="2">Uncharacterized protein</fullName>
    </submittedName>
</protein>
<accession>A0A1A8F0T8</accession>